<gene>
    <name evidence="1" type="ORF">VITU9109_01807</name>
</gene>
<sequence length="52" mass="5965">MTQEKVLILINKIRPSLKIKSILVALISVAKKMMKIRKMQQVLLAFLRCLVA</sequence>
<evidence type="ECO:0008006" key="3">
    <source>
        <dbReference type="Google" id="ProtNLM"/>
    </source>
</evidence>
<name>A0ABN0DJ39_9VIBR</name>
<keyword evidence="2" id="KW-1185">Reference proteome</keyword>
<organism evidence="1 2">
    <name type="scientific">Vibrio tubiashii ATCC 19109</name>
    <dbReference type="NCBI Taxonomy" id="1051646"/>
    <lineage>
        <taxon>Bacteria</taxon>
        <taxon>Pseudomonadati</taxon>
        <taxon>Pseudomonadota</taxon>
        <taxon>Gammaproteobacteria</taxon>
        <taxon>Vibrionales</taxon>
        <taxon>Vibrionaceae</taxon>
        <taxon>Vibrio</taxon>
        <taxon>Vibrio oreintalis group</taxon>
    </lineage>
</organism>
<evidence type="ECO:0000313" key="1">
    <source>
        <dbReference type="EMBL" id="EGU57448.1"/>
    </source>
</evidence>
<protein>
    <recommendedName>
        <fullName evidence="3">Transposase</fullName>
    </recommendedName>
</protein>
<evidence type="ECO:0000313" key="2">
    <source>
        <dbReference type="Proteomes" id="UP000003836"/>
    </source>
</evidence>
<comment type="caution">
    <text evidence="1">The sequence shown here is derived from an EMBL/GenBank/DDBJ whole genome shotgun (WGS) entry which is preliminary data.</text>
</comment>
<reference evidence="1 2" key="1">
    <citation type="journal article" date="2012" name="Int. J. Syst. Evol. Microbiol.">
        <title>Vibrio caribbeanicus sp. nov., isolated from the marine sponge Scleritoderma cyanea.</title>
        <authorList>
            <person name="Hoffmann M."/>
            <person name="Monday S.R."/>
            <person name="Allard M.W."/>
            <person name="Strain E.A."/>
            <person name="Whittaker P."/>
            <person name="Naum M."/>
            <person name="McCarthy P.J."/>
            <person name="Lopez J.V."/>
            <person name="Fischer M."/>
            <person name="Brown E.W."/>
        </authorList>
    </citation>
    <scope>NUCLEOTIDE SEQUENCE [LARGE SCALE GENOMIC DNA]</scope>
    <source>
        <strain evidence="1 2">ATCC 19109</strain>
    </source>
</reference>
<accession>A0ABN0DJ39</accession>
<dbReference type="EMBL" id="AFWI01000068">
    <property type="protein sequence ID" value="EGU57448.1"/>
    <property type="molecule type" value="Genomic_DNA"/>
</dbReference>
<dbReference type="Proteomes" id="UP000003836">
    <property type="component" value="Unassembled WGS sequence"/>
</dbReference>
<proteinExistence type="predicted"/>